<keyword evidence="4" id="KW-1185">Reference proteome</keyword>
<feature type="region of interest" description="Disordered" evidence="2">
    <location>
        <begin position="121"/>
        <end position="140"/>
    </location>
</feature>
<sequence length="185" mass="19945">MGHQDRRHHQVAAQAREAGPVSTAVSATGTLSASQSKRSRFQVSNVEGSSKPSADHPADTFGSAHSTPTTSPTGSVLRGQQPALLEALGAQSVHNHLDTLYRQNEQQRIVLNELSAGLGLKPGPRTGGAQEGGLVNSGSIHRQEHSPMHFTLDRQLQVAVRENESLRRENEALKRELDRLRRGGS</sequence>
<feature type="compositionally biased region" description="Basic residues" evidence="2">
    <location>
        <begin position="1"/>
        <end position="10"/>
    </location>
</feature>
<gene>
    <name evidence="3" type="ORF">EC957_009410</name>
</gene>
<dbReference type="EMBL" id="JAAAXW010000051">
    <property type="protein sequence ID" value="KAF9546805.1"/>
    <property type="molecule type" value="Genomic_DNA"/>
</dbReference>
<feature type="region of interest" description="Disordered" evidence="2">
    <location>
        <begin position="1"/>
        <end position="77"/>
    </location>
</feature>
<feature type="coiled-coil region" evidence="1">
    <location>
        <begin position="156"/>
        <end position="183"/>
    </location>
</feature>
<keyword evidence="1" id="KW-0175">Coiled coil</keyword>
<evidence type="ECO:0000256" key="1">
    <source>
        <dbReference type="SAM" id="Coils"/>
    </source>
</evidence>
<name>A0A9P6FAH9_9FUNG</name>
<comment type="caution">
    <text evidence="3">The sequence shown here is derived from an EMBL/GenBank/DDBJ whole genome shotgun (WGS) entry which is preliminary data.</text>
</comment>
<dbReference type="Proteomes" id="UP000723463">
    <property type="component" value="Unassembled WGS sequence"/>
</dbReference>
<accession>A0A9P6FAH9</accession>
<protein>
    <submittedName>
        <fullName evidence="3">Uncharacterized protein</fullName>
    </submittedName>
</protein>
<feature type="compositionally biased region" description="Polar residues" evidence="2">
    <location>
        <begin position="63"/>
        <end position="74"/>
    </location>
</feature>
<evidence type="ECO:0000256" key="2">
    <source>
        <dbReference type="SAM" id="MobiDB-lite"/>
    </source>
</evidence>
<organism evidence="3 4">
    <name type="scientific">Mortierella hygrophila</name>
    <dbReference type="NCBI Taxonomy" id="979708"/>
    <lineage>
        <taxon>Eukaryota</taxon>
        <taxon>Fungi</taxon>
        <taxon>Fungi incertae sedis</taxon>
        <taxon>Mucoromycota</taxon>
        <taxon>Mortierellomycotina</taxon>
        <taxon>Mortierellomycetes</taxon>
        <taxon>Mortierellales</taxon>
        <taxon>Mortierellaceae</taxon>
        <taxon>Mortierella</taxon>
    </lineage>
</organism>
<evidence type="ECO:0000313" key="4">
    <source>
        <dbReference type="Proteomes" id="UP000723463"/>
    </source>
</evidence>
<evidence type="ECO:0000313" key="3">
    <source>
        <dbReference type="EMBL" id="KAF9546805.1"/>
    </source>
</evidence>
<reference evidence="3" key="1">
    <citation type="journal article" date="2020" name="Fungal Divers.">
        <title>Resolving the Mortierellaceae phylogeny through synthesis of multi-gene phylogenetics and phylogenomics.</title>
        <authorList>
            <person name="Vandepol N."/>
            <person name="Liber J."/>
            <person name="Desiro A."/>
            <person name="Na H."/>
            <person name="Kennedy M."/>
            <person name="Barry K."/>
            <person name="Grigoriev I.V."/>
            <person name="Miller A.N."/>
            <person name="O'Donnell K."/>
            <person name="Stajich J.E."/>
            <person name="Bonito G."/>
        </authorList>
    </citation>
    <scope>NUCLEOTIDE SEQUENCE</scope>
    <source>
        <strain evidence="3">NRRL 2591</strain>
    </source>
</reference>
<feature type="compositionally biased region" description="Polar residues" evidence="2">
    <location>
        <begin position="23"/>
        <end position="52"/>
    </location>
</feature>
<proteinExistence type="predicted"/>
<dbReference type="AlphaFoldDB" id="A0A9P6FAH9"/>